<protein>
    <submittedName>
        <fullName evidence="1">Uncharacterized protein</fullName>
    </submittedName>
</protein>
<proteinExistence type="predicted"/>
<comment type="caution">
    <text evidence="1">The sequence shown here is derived from an EMBL/GenBank/DDBJ whole genome shotgun (WGS) entry which is preliminary data.</text>
</comment>
<dbReference type="Proteomes" id="UP000187209">
    <property type="component" value="Unassembled WGS sequence"/>
</dbReference>
<dbReference type="OrthoDB" id="10589567at2759"/>
<dbReference type="EMBL" id="MPUH01001123">
    <property type="protein sequence ID" value="OMJ70111.1"/>
    <property type="molecule type" value="Genomic_DNA"/>
</dbReference>
<dbReference type="AlphaFoldDB" id="A0A1R2B014"/>
<reference evidence="1 2" key="1">
    <citation type="submission" date="2016-11" db="EMBL/GenBank/DDBJ databases">
        <title>The macronuclear genome of Stentor coeruleus: a giant cell with tiny introns.</title>
        <authorList>
            <person name="Slabodnick M."/>
            <person name="Ruby J.G."/>
            <person name="Reiff S.B."/>
            <person name="Swart E.C."/>
            <person name="Gosai S."/>
            <person name="Prabakaran S."/>
            <person name="Witkowska E."/>
            <person name="Larue G.E."/>
            <person name="Fisher S."/>
            <person name="Freeman R.M."/>
            <person name="Gunawardena J."/>
            <person name="Chu W."/>
            <person name="Stover N.A."/>
            <person name="Gregory B.D."/>
            <person name="Nowacki M."/>
            <person name="Derisi J."/>
            <person name="Roy S.W."/>
            <person name="Marshall W.F."/>
            <person name="Sood P."/>
        </authorList>
    </citation>
    <scope>NUCLEOTIDE SEQUENCE [LARGE SCALE GENOMIC DNA]</scope>
    <source>
        <strain evidence="1">WM001</strain>
    </source>
</reference>
<accession>A0A1R2B014</accession>
<gene>
    <name evidence="1" type="ORF">SteCoe_31983</name>
</gene>
<evidence type="ECO:0000313" key="1">
    <source>
        <dbReference type="EMBL" id="OMJ70111.1"/>
    </source>
</evidence>
<organism evidence="1 2">
    <name type="scientific">Stentor coeruleus</name>
    <dbReference type="NCBI Taxonomy" id="5963"/>
    <lineage>
        <taxon>Eukaryota</taxon>
        <taxon>Sar</taxon>
        <taxon>Alveolata</taxon>
        <taxon>Ciliophora</taxon>
        <taxon>Postciliodesmatophora</taxon>
        <taxon>Heterotrichea</taxon>
        <taxon>Heterotrichida</taxon>
        <taxon>Stentoridae</taxon>
        <taxon>Stentor</taxon>
    </lineage>
</organism>
<name>A0A1R2B014_9CILI</name>
<sequence>MSSYELYQKLECHVLCASVFESMCVFCTYDSLVYYSETTKFLPWFNSEVLTPLFISINGAFVSILTKDGTLLIFPLYTIQGDQFLPAWRKFMSKSYFNLLNSCKDESILDVLGTCLASRDRSFENHLEVTVIKVKSPFFSGMVWSSNYLIISTKTEFLIINTFTGTLDKKVIAKTEIDQITLIDTNILIRFENTYTMMTVHDIINDKIQGQKAMWEGIICPLPMNFLVCVLSKEKLEVFVPEQILCPNSSFFLPLQFENCVIWGKSIVGIGPGVAVVGKVPASHQKRLNKPLSTEKVCLCGKCACRDMNIEYDDWIRKDKESSVLWKSDEDIGNVVCYWFGDKSLKLVTTKGVYNIKELDVDFSTNLISAINSYDIKTVQQQVFLAESRTNDLQIYLKSLITEGTKPETAFKLTILSSVYSLSTVEYFFSSPSLHLDLYNYLWASYFTIPQETYIKFTKLICQLLSSILNFDLNISDNPIILLPYQHSNNKPLFSRIDIENGLCHIVPMLIPIKESIPINKAILYSVKEHFNKLKLSTQLYLLVVAEQIALDLPVHKLIITCEKLEGCKMLRVLNKLASIEVLFSQYDPVFTQDSFISLLPLPFNNDLSIRTTRIYRKKQAKGVANIKRFASGVLHFLQMFASIFKSPEGFSRNFNLSLTRFLILFAYTLHKLKDKILYKLFVKILESFNRFYNLDEVFLSATSLRSPIVFAAIYEFQHNWVSVFRAKLLQNDIDPFILLHKYLKKVSTEHESAHIIYSCLLYTQKFGISKSQFLKKSLPSPNESLIHYIVSNY</sequence>
<keyword evidence="2" id="KW-1185">Reference proteome</keyword>
<evidence type="ECO:0000313" key="2">
    <source>
        <dbReference type="Proteomes" id="UP000187209"/>
    </source>
</evidence>